<comment type="caution">
    <text evidence="1">The sequence shown here is derived from an EMBL/GenBank/DDBJ whole genome shotgun (WGS) entry which is preliminary data.</text>
</comment>
<evidence type="ECO:0000313" key="2">
    <source>
        <dbReference type="Proteomes" id="UP000037274"/>
    </source>
</evidence>
<dbReference type="Proteomes" id="UP000037274">
    <property type="component" value="Unassembled WGS sequence"/>
</dbReference>
<keyword evidence="2" id="KW-1185">Reference proteome</keyword>
<reference evidence="1 2" key="1">
    <citation type="submission" date="2015-06" db="EMBL/GenBank/DDBJ databases">
        <title>Draft genome sequence of Streptomyces leeuwenhoekii C58, which produces the novel lasso peptide, chaxapeptin.</title>
        <authorList>
            <person name="Yi Y."/>
            <person name="Hai D."/>
            <person name="Jaspars M."/>
            <person name="Sheng H."/>
            <person name="Rateb M.E."/>
            <person name="Bull A."/>
            <person name="Goodfellow M."/>
            <person name="Asenjo J.A."/>
            <person name="Ebel R."/>
        </authorList>
    </citation>
    <scope>NUCLEOTIDE SEQUENCE [LARGE SCALE GENOMIC DNA]</scope>
    <source>
        <strain evidence="1 2">C58</strain>
    </source>
</reference>
<gene>
    <name evidence="1" type="ORF">ACH49_06910</name>
</gene>
<accession>A0ABR5I2X7</accession>
<proteinExistence type="predicted"/>
<dbReference type="EMBL" id="LFEH01000018">
    <property type="protein sequence ID" value="KMS80680.1"/>
    <property type="molecule type" value="Genomic_DNA"/>
</dbReference>
<sequence length="91" mass="9486">MLQPIERRGCPSQYGRLQQLGELVGIVLGHAGPVGGFLCAGCFVGIPLLASLSLGLGFGGLPGPLAFPGLPRELPCVRIVPARHRFLQLSA</sequence>
<name>A0ABR5I2X7_STRLW</name>
<evidence type="ECO:0000313" key="1">
    <source>
        <dbReference type="EMBL" id="KMS80680.1"/>
    </source>
</evidence>
<protein>
    <submittedName>
        <fullName evidence="1">Uncharacterized protein</fullName>
    </submittedName>
</protein>
<organism evidence="1 2">
    <name type="scientific">Streptomyces leeuwenhoekii</name>
    <dbReference type="NCBI Taxonomy" id="1437453"/>
    <lineage>
        <taxon>Bacteria</taxon>
        <taxon>Bacillati</taxon>
        <taxon>Actinomycetota</taxon>
        <taxon>Actinomycetes</taxon>
        <taxon>Kitasatosporales</taxon>
        <taxon>Streptomycetaceae</taxon>
        <taxon>Streptomyces</taxon>
    </lineage>
</organism>